<gene>
    <name evidence="1" type="ORF">METZ01_LOCUS159915</name>
</gene>
<name>A0A382B0I9_9ZZZZ</name>
<organism evidence="1">
    <name type="scientific">marine metagenome</name>
    <dbReference type="NCBI Taxonomy" id="408172"/>
    <lineage>
        <taxon>unclassified sequences</taxon>
        <taxon>metagenomes</taxon>
        <taxon>ecological metagenomes</taxon>
    </lineage>
</organism>
<evidence type="ECO:0000313" key="1">
    <source>
        <dbReference type="EMBL" id="SVB07061.1"/>
    </source>
</evidence>
<sequence>MIFNIFYPSLAVWLYYRSGAIREDIRTG</sequence>
<dbReference type="EMBL" id="UINC01027580">
    <property type="protein sequence ID" value="SVB07061.1"/>
    <property type="molecule type" value="Genomic_DNA"/>
</dbReference>
<accession>A0A382B0I9</accession>
<dbReference type="AlphaFoldDB" id="A0A382B0I9"/>
<reference evidence="1" key="1">
    <citation type="submission" date="2018-05" db="EMBL/GenBank/DDBJ databases">
        <authorList>
            <person name="Lanie J.A."/>
            <person name="Ng W.-L."/>
            <person name="Kazmierczak K.M."/>
            <person name="Andrzejewski T.M."/>
            <person name="Davidsen T.M."/>
            <person name="Wayne K.J."/>
            <person name="Tettelin H."/>
            <person name="Glass J.I."/>
            <person name="Rusch D."/>
            <person name="Podicherti R."/>
            <person name="Tsui H.-C.T."/>
            <person name="Winkler M.E."/>
        </authorList>
    </citation>
    <scope>NUCLEOTIDE SEQUENCE</scope>
</reference>
<proteinExistence type="predicted"/>
<protein>
    <submittedName>
        <fullName evidence="1">Uncharacterized protein</fullName>
    </submittedName>
</protein>